<dbReference type="Pfam" id="PF00512">
    <property type="entry name" value="HisKA"/>
    <property type="match status" value="1"/>
</dbReference>
<dbReference type="SMART" id="SM00304">
    <property type="entry name" value="HAMP"/>
    <property type="match status" value="1"/>
</dbReference>
<dbReference type="Proteomes" id="UP000282892">
    <property type="component" value="Chromosome"/>
</dbReference>
<dbReference type="CDD" id="cd00075">
    <property type="entry name" value="HATPase"/>
    <property type="match status" value="1"/>
</dbReference>
<keyword evidence="12" id="KW-1133">Transmembrane helix</keyword>
<dbReference type="GO" id="GO:0000155">
    <property type="term" value="F:phosphorelay sensor kinase activity"/>
    <property type="evidence" value="ECO:0007669"/>
    <property type="project" value="InterPro"/>
</dbReference>
<dbReference type="InterPro" id="IPR036890">
    <property type="entry name" value="HATPase_C_sf"/>
</dbReference>
<keyword evidence="8 15" id="KW-0418">Kinase</keyword>
<dbReference type="FunFam" id="3.30.565.10:FF:000006">
    <property type="entry name" value="Sensor histidine kinase WalK"/>
    <property type="match status" value="1"/>
</dbReference>
<reference evidence="15 16" key="1">
    <citation type="submission" date="2017-07" db="EMBL/GenBank/DDBJ databases">
        <title>The complete genome sequence of Bacillus mesonae strain H20-5, an efficient strain improving plant abiotic stress resistance.</title>
        <authorList>
            <person name="Kim S.Y."/>
            <person name="Song H."/>
            <person name="Sang M.K."/>
            <person name="Weon H.-Y."/>
            <person name="Song J."/>
        </authorList>
    </citation>
    <scope>NUCLEOTIDE SEQUENCE [LARGE SCALE GENOMIC DNA]</scope>
    <source>
        <strain evidence="15 16">H20-5</strain>
    </source>
</reference>
<dbReference type="GO" id="GO:0004721">
    <property type="term" value="F:phosphoprotein phosphatase activity"/>
    <property type="evidence" value="ECO:0007669"/>
    <property type="project" value="TreeGrafter"/>
</dbReference>
<dbReference type="Gene3D" id="3.30.565.10">
    <property type="entry name" value="Histidine kinase-like ATPase, C-terminal domain"/>
    <property type="match status" value="1"/>
</dbReference>
<keyword evidence="12" id="KW-0812">Transmembrane</keyword>
<proteinExistence type="predicted"/>
<dbReference type="KEGG" id="nmk:CHR53_22880"/>
<dbReference type="SUPFAM" id="SSF55874">
    <property type="entry name" value="ATPase domain of HSP90 chaperone/DNA topoisomerase II/histidine kinase"/>
    <property type="match status" value="1"/>
</dbReference>
<sequence>MLQTLRSKILFYLVLTSMIGILIVSVFIQYGFEESFHSYLDRNREKKIDRVITEIEKDYRKNGHFTSDPVFGLLHEHAMTDQLYFQLYDRYGKLQMDSSNIRGMLNSLGLTEPAAAGEEWHSKTYIIKVDEAIIGKLVAIYPEGLIDDEYTFIQTIQLYILAAVCLTIVLAIVFSLLFSKKLTSGLQRLSFAANELQQHNLNVRIPLKGLPTEVKHLAISFNDLAESLAKEAMLRKQFTGDLAHELRTPLATLRSQIEAFQDGIWEPTPQRLEASHEELMRLVRLVNEMEKLLAAENPQMKLEKIEMEAGSVLAALGEMFLPLFKEKGVRLHIEKSSSEELFEADKDKLMQILSNVLNNALKYTPAGKNVTISVVTAIGGYVGFSIQDEGAGMKDEDIPHIFERFYRGDKSRDRKTGGIGIGLSIVKALMDAHKGMIKVKSKLNKGTSITLWFPKKE</sequence>
<dbReference type="SUPFAM" id="SSF47384">
    <property type="entry name" value="Homodimeric domain of signal transducing histidine kinase"/>
    <property type="match status" value="1"/>
</dbReference>
<evidence type="ECO:0000256" key="7">
    <source>
        <dbReference type="ARBA" id="ARBA00022741"/>
    </source>
</evidence>
<evidence type="ECO:0000259" key="13">
    <source>
        <dbReference type="PROSITE" id="PS50109"/>
    </source>
</evidence>
<evidence type="ECO:0000256" key="12">
    <source>
        <dbReference type="SAM" id="Phobius"/>
    </source>
</evidence>
<dbReference type="PROSITE" id="PS50885">
    <property type="entry name" value="HAMP"/>
    <property type="match status" value="1"/>
</dbReference>
<dbReference type="Pfam" id="PF00672">
    <property type="entry name" value="HAMP"/>
    <property type="match status" value="1"/>
</dbReference>
<feature type="domain" description="Histidine kinase" evidence="13">
    <location>
        <begin position="241"/>
        <end position="457"/>
    </location>
</feature>
<dbReference type="EMBL" id="CP022572">
    <property type="protein sequence ID" value="AZU63865.1"/>
    <property type="molecule type" value="Genomic_DNA"/>
</dbReference>
<evidence type="ECO:0000256" key="9">
    <source>
        <dbReference type="ARBA" id="ARBA00022840"/>
    </source>
</evidence>
<dbReference type="InterPro" id="IPR036097">
    <property type="entry name" value="HisK_dim/P_sf"/>
</dbReference>
<protein>
    <recommendedName>
        <fullName evidence="3">histidine kinase</fullName>
        <ecNumber evidence="3">2.7.13.3</ecNumber>
    </recommendedName>
</protein>
<evidence type="ECO:0000256" key="2">
    <source>
        <dbReference type="ARBA" id="ARBA00004651"/>
    </source>
</evidence>
<dbReference type="GO" id="GO:0016036">
    <property type="term" value="P:cellular response to phosphate starvation"/>
    <property type="evidence" value="ECO:0007669"/>
    <property type="project" value="TreeGrafter"/>
</dbReference>
<evidence type="ECO:0000256" key="11">
    <source>
        <dbReference type="ARBA" id="ARBA00023136"/>
    </source>
</evidence>
<keyword evidence="9" id="KW-0067">ATP-binding</keyword>
<evidence type="ECO:0000256" key="3">
    <source>
        <dbReference type="ARBA" id="ARBA00012438"/>
    </source>
</evidence>
<dbReference type="InterPro" id="IPR003594">
    <property type="entry name" value="HATPase_dom"/>
</dbReference>
<feature type="domain" description="HAMP" evidence="14">
    <location>
        <begin position="180"/>
        <end position="233"/>
    </location>
</feature>
<dbReference type="PRINTS" id="PR00344">
    <property type="entry name" value="BCTRLSENSOR"/>
</dbReference>
<dbReference type="SMART" id="SM00387">
    <property type="entry name" value="HATPase_c"/>
    <property type="match status" value="1"/>
</dbReference>
<comment type="catalytic activity">
    <reaction evidence="1">
        <text>ATP + protein L-histidine = ADP + protein N-phospho-L-histidine.</text>
        <dbReference type="EC" id="2.7.13.3"/>
    </reaction>
</comment>
<dbReference type="InterPro" id="IPR003660">
    <property type="entry name" value="HAMP_dom"/>
</dbReference>
<dbReference type="PANTHER" id="PTHR45453:SF1">
    <property type="entry name" value="PHOSPHATE REGULON SENSOR PROTEIN PHOR"/>
    <property type="match status" value="1"/>
</dbReference>
<evidence type="ECO:0000256" key="8">
    <source>
        <dbReference type="ARBA" id="ARBA00022777"/>
    </source>
</evidence>
<feature type="transmembrane region" description="Helical" evidence="12">
    <location>
        <begin position="9"/>
        <end position="32"/>
    </location>
</feature>
<evidence type="ECO:0000256" key="5">
    <source>
        <dbReference type="ARBA" id="ARBA00022553"/>
    </source>
</evidence>
<dbReference type="PROSITE" id="PS50109">
    <property type="entry name" value="HIS_KIN"/>
    <property type="match status" value="1"/>
</dbReference>
<keyword evidence="11 12" id="KW-0472">Membrane</keyword>
<evidence type="ECO:0000313" key="15">
    <source>
        <dbReference type="EMBL" id="AZU63865.1"/>
    </source>
</evidence>
<dbReference type="EC" id="2.7.13.3" evidence="3"/>
<gene>
    <name evidence="15" type="ORF">CHR53_22880</name>
</gene>
<name>A0A3Q9QZ99_9BACI</name>
<evidence type="ECO:0000256" key="10">
    <source>
        <dbReference type="ARBA" id="ARBA00023012"/>
    </source>
</evidence>
<evidence type="ECO:0000259" key="14">
    <source>
        <dbReference type="PROSITE" id="PS50885"/>
    </source>
</evidence>
<dbReference type="InterPro" id="IPR050351">
    <property type="entry name" value="BphY/WalK/GraS-like"/>
</dbReference>
<evidence type="ECO:0000313" key="16">
    <source>
        <dbReference type="Proteomes" id="UP000282892"/>
    </source>
</evidence>
<dbReference type="GO" id="GO:0005886">
    <property type="term" value="C:plasma membrane"/>
    <property type="evidence" value="ECO:0007669"/>
    <property type="project" value="UniProtKB-SubCell"/>
</dbReference>
<comment type="subcellular location">
    <subcellularLocation>
        <location evidence="2">Cell membrane</location>
        <topology evidence="2">Multi-pass membrane protein</topology>
    </subcellularLocation>
</comment>
<feature type="transmembrane region" description="Helical" evidence="12">
    <location>
        <begin position="156"/>
        <end position="178"/>
    </location>
</feature>
<dbReference type="PANTHER" id="PTHR45453">
    <property type="entry name" value="PHOSPHATE REGULON SENSOR PROTEIN PHOR"/>
    <property type="match status" value="1"/>
</dbReference>
<dbReference type="STRING" id="1193713.GCA_001636315_01475"/>
<keyword evidence="5" id="KW-0597">Phosphoprotein</keyword>
<dbReference type="Gene3D" id="6.10.340.10">
    <property type="match status" value="1"/>
</dbReference>
<dbReference type="GO" id="GO:0005524">
    <property type="term" value="F:ATP binding"/>
    <property type="evidence" value="ECO:0007669"/>
    <property type="project" value="UniProtKB-KW"/>
</dbReference>
<dbReference type="InterPro" id="IPR004358">
    <property type="entry name" value="Sig_transdc_His_kin-like_C"/>
</dbReference>
<organism evidence="15 16">
    <name type="scientific">Neobacillus mesonae</name>
    <dbReference type="NCBI Taxonomy" id="1193713"/>
    <lineage>
        <taxon>Bacteria</taxon>
        <taxon>Bacillati</taxon>
        <taxon>Bacillota</taxon>
        <taxon>Bacilli</taxon>
        <taxon>Bacillales</taxon>
        <taxon>Bacillaceae</taxon>
        <taxon>Neobacillus</taxon>
    </lineage>
</organism>
<dbReference type="AlphaFoldDB" id="A0A3Q9QZ99"/>
<evidence type="ECO:0000256" key="4">
    <source>
        <dbReference type="ARBA" id="ARBA00022475"/>
    </source>
</evidence>
<evidence type="ECO:0000256" key="1">
    <source>
        <dbReference type="ARBA" id="ARBA00000085"/>
    </source>
</evidence>
<dbReference type="Gene3D" id="1.10.287.130">
    <property type="match status" value="1"/>
</dbReference>
<keyword evidence="10" id="KW-0902">Two-component regulatory system</keyword>
<dbReference type="InterPro" id="IPR005467">
    <property type="entry name" value="His_kinase_dom"/>
</dbReference>
<dbReference type="CDD" id="cd00082">
    <property type="entry name" value="HisKA"/>
    <property type="match status" value="1"/>
</dbReference>
<keyword evidence="16" id="KW-1185">Reference proteome</keyword>
<keyword evidence="4" id="KW-1003">Cell membrane</keyword>
<dbReference type="InterPro" id="IPR003661">
    <property type="entry name" value="HisK_dim/P_dom"/>
</dbReference>
<accession>A0A3Q9QZ99</accession>
<dbReference type="SMART" id="SM00388">
    <property type="entry name" value="HisKA"/>
    <property type="match status" value="1"/>
</dbReference>
<evidence type="ECO:0000256" key="6">
    <source>
        <dbReference type="ARBA" id="ARBA00022679"/>
    </source>
</evidence>
<dbReference type="RefSeq" id="WP_127488511.1">
    <property type="nucleotide sequence ID" value="NZ_CP022572.1"/>
</dbReference>
<keyword evidence="7" id="KW-0547">Nucleotide-binding</keyword>
<keyword evidence="6" id="KW-0808">Transferase</keyword>
<dbReference type="OrthoDB" id="9813151at2"/>
<dbReference type="Pfam" id="PF02518">
    <property type="entry name" value="HATPase_c"/>
    <property type="match status" value="1"/>
</dbReference>